<dbReference type="AlphaFoldDB" id="A0A7W5B6P0"/>
<proteinExistence type="inferred from homology"/>
<keyword evidence="5" id="KW-0119">Carbohydrate metabolism</keyword>
<keyword evidence="7" id="KW-1185">Reference proteome</keyword>
<keyword evidence="4 6" id="KW-0456">Lyase</keyword>
<dbReference type="PANTHER" id="PTHR30246">
    <property type="entry name" value="2-KETO-3-DEOXY-6-PHOSPHOGLUCONATE ALDOLASE"/>
    <property type="match status" value="1"/>
</dbReference>
<dbReference type="InterPro" id="IPR013785">
    <property type="entry name" value="Aldolase_TIM"/>
</dbReference>
<dbReference type="GO" id="GO:0008675">
    <property type="term" value="F:2-dehydro-3-deoxy-phosphogluconate aldolase activity"/>
    <property type="evidence" value="ECO:0007669"/>
    <property type="project" value="UniProtKB-EC"/>
</dbReference>
<gene>
    <name evidence="6" type="ORF">FHS03_000164</name>
</gene>
<comment type="caution">
    <text evidence="6">The sequence shown here is derived from an EMBL/GenBank/DDBJ whole genome shotgun (WGS) entry which is preliminary data.</text>
</comment>
<evidence type="ECO:0000256" key="5">
    <source>
        <dbReference type="ARBA" id="ARBA00023277"/>
    </source>
</evidence>
<dbReference type="NCBIfam" id="NF005119">
    <property type="entry name" value="PRK06552.1"/>
    <property type="match status" value="1"/>
</dbReference>
<dbReference type="Proteomes" id="UP000541535">
    <property type="component" value="Unassembled WGS sequence"/>
</dbReference>
<comment type="subunit">
    <text evidence="3">Homotrimer.</text>
</comment>
<dbReference type="RefSeq" id="WP_183439138.1">
    <property type="nucleotide sequence ID" value="NZ_JACHXD010000001.1"/>
</dbReference>
<reference evidence="6 7" key="1">
    <citation type="submission" date="2020-08" db="EMBL/GenBank/DDBJ databases">
        <title>Genomic Encyclopedia of Type Strains, Phase III (KMG-III): the genomes of soil and plant-associated and newly described type strains.</title>
        <authorList>
            <person name="Whitman W."/>
        </authorList>
    </citation>
    <scope>NUCLEOTIDE SEQUENCE [LARGE SCALE GENOMIC DNA]</scope>
    <source>
        <strain evidence="6 7">CECT 8897</strain>
    </source>
</reference>
<dbReference type="EC" id="4.1.2.14" evidence="6"/>
<dbReference type="InterPro" id="IPR000887">
    <property type="entry name" value="Aldlse_KDPG_KHG"/>
</dbReference>
<evidence type="ECO:0000313" key="7">
    <source>
        <dbReference type="Proteomes" id="UP000541535"/>
    </source>
</evidence>
<dbReference type="NCBIfam" id="TIGR01182">
    <property type="entry name" value="eda"/>
    <property type="match status" value="1"/>
</dbReference>
<dbReference type="EMBL" id="JACHXD010000001">
    <property type="protein sequence ID" value="MBB3117145.1"/>
    <property type="molecule type" value="Genomic_DNA"/>
</dbReference>
<dbReference type="Pfam" id="PF01081">
    <property type="entry name" value="Aldolase"/>
    <property type="match status" value="1"/>
</dbReference>
<organism evidence="6 7">
    <name type="scientific">Pseudoduganella violacea</name>
    <dbReference type="NCBI Taxonomy" id="1715466"/>
    <lineage>
        <taxon>Bacteria</taxon>
        <taxon>Pseudomonadati</taxon>
        <taxon>Pseudomonadota</taxon>
        <taxon>Betaproteobacteria</taxon>
        <taxon>Burkholderiales</taxon>
        <taxon>Oxalobacteraceae</taxon>
        <taxon>Telluria group</taxon>
        <taxon>Pseudoduganella</taxon>
    </lineage>
</organism>
<evidence type="ECO:0000313" key="6">
    <source>
        <dbReference type="EMBL" id="MBB3117145.1"/>
    </source>
</evidence>
<dbReference type="CDD" id="cd00452">
    <property type="entry name" value="KDPG_aldolase"/>
    <property type="match status" value="1"/>
</dbReference>
<accession>A0A7W5B6P0</accession>
<sequence length="217" mass="22367">MMKLEVLQAIREAGMVAIVRADSAQDALLQAEACIEGGVRALEVAFTTPGALDVIKTLRERHAGRVLIGAGTVLDAETARLAILAGAQFMIAPNVNVDVIRLCNRYQVVSMPGALTPTEVVQAAEAGADIVKVFPADAVGPHYVAALRAPLPHIALMPTGGVTLENLGTWFKYGAVAVGIGGSMTGPAKKGNYAEVTANAAAFVARLAAIRKEAAGA</sequence>
<evidence type="ECO:0000256" key="1">
    <source>
        <dbReference type="ARBA" id="ARBA00004761"/>
    </source>
</evidence>
<dbReference type="Gene3D" id="3.20.20.70">
    <property type="entry name" value="Aldolase class I"/>
    <property type="match status" value="1"/>
</dbReference>
<name>A0A7W5B6P0_9BURK</name>
<dbReference type="PANTHER" id="PTHR30246:SF1">
    <property type="entry name" value="2-DEHYDRO-3-DEOXY-6-PHOSPHOGALACTONATE ALDOLASE-RELATED"/>
    <property type="match status" value="1"/>
</dbReference>
<dbReference type="EC" id="4.1.3.42" evidence="6"/>
<evidence type="ECO:0000256" key="3">
    <source>
        <dbReference type="ARBA" id="ARBA00011233"/>
    </source>
</evidence>
<dbReference type="GO" id="GO:0106009">
    <property type="term" value="F:(4S)-4-hydroxy-2-oxoglutarate aldolase activity"/>
    <property type="evidence" value="ECO:0007669"/>
    <property type="project" value="UniProtKB-EC"/>
</dbReference>
<protein>
    <submittedName>
        <fullName evidence="6">2-dehydro-3-deoxyphosphogluconate aldolase/(4S)-4-hydroxy-2-oxoglutarate aldolase</fullName>
        <ecNumber evidence="6">4.1.2.14</ecNumber>
        <ecNumber evidence="6">4.1.3.42</ecNumber>
    </submittedName>
</protein>
<comment type="pathway">
    <text evidence="1">Carbohydrate acid metabolism.</text>
</comment>
<dbReference type="SUPFAM" id="SSF51569">
    <property type="entry name" value="Aldolase"/>
    <property type="match status" value="1"/>
</dbReference>
<comment type="similarity">
    <text evidence="2">Belongs to the KHG/KDPG aldolase family.</text>
</comment>
<evidence type="ECO:0000256" key="4">
    <source>
        <dbReference type="ARBA" id="ARBA00023239"/>
    </source>
</evidence>
<evidence type="ECO:0000256" key="2">
    <source>
        <dbReference type="ARBA" id="ARBA00006906"/>
    </source>
</evidence>